<name>A0A6A5XYT6_9PLEO</name>
<dbReference type="PANTHER" id="PTHR21494">
    <property type="entry name" value="ACTIVATING SIGNAL COINTEGRATOR 1 COMPLEX SUBUNIT 2 ASC-1 COMPLEX SUBUNIT P100"/>
    <property type="match status" value="1"/>
</dbReference>
<protein>
    <recommendedName>
        <fullName evidence="2">CUE domain-containing protein</fullName>
    </recommendedName>
</protein>
<dbReference type="InterPro" id="IPR009060">
    <property type="entry name" value="UBA-like_sf"/>
</dbReference>
<dbReference type="InterPro" id="IPR003892">
    <property type="entry name" value="CUE"/>
</dbReference>
<feature type="region of interest" description="Disordered" evidence="1">
    <location>
        <begin position="562"/>
        <end position="654"/>
    </location>
</feature>
<sequence>MAGLPPFTSFPTAEVRNVILPTQWDLYVESTTSLTDLYLQSSDQDFLSAVQHGTSLQDFLTSFFHELARNPTLSPSLLPLRRKAFVLLHRIWSSNTVPTNLLEWSFVSNVCRSYPKNEQRRSLLKLIWSREGSRLEKSLQLAKDSAIKLLDSKNPDNVENILDSLGPLLKYSTEAGEFMLTGSDFFDSLGSAYPKVSPNIQRKLVITAYLGLTSLVNGPKPKFSLLSDYLYGLKTSAEQAQKRKETEKTYVADLVTNTPLVERIRAASSGTEGARLKNIVSSLATYHQEGIARPKKIIRRKVDKGKGKATGEEHNNEGFGEFHVHRMSLVTQVQDLFPDLGPGFVIKLLDEYNDNVELVTAHLLEDSLPPHLATADRSEPLPQTSTPAYSHLPPRSTPPPAYERRNKYDNDELDNLTVDTSRLHIGRKNQQLTADNILSDRSNAPKKSSILAALAAFDLDDDERDDTYDVEDVGGTIDSAAPGPDGADADLQDKNEEALFRAFAMSADVFGRDAETRRGKARAILKSETGMTDEAIEGWAVMMTREPRRLRRLEAKYATFSGQQRELASTAYRGSPAESGDEGKSDAQRGGRGGHSGRGRGRGRGRGGGNVAGSNEEKSTQVSRQRKEANKGSRANHNRRDQRARKMARGGLAG</sequence>
<dbReference type="SMART" id="SM00546">
    <property type="entry name" value="CUE"/>
    <property type="match status" value="1"/>
</dbReference>
<dbReference type="GO" id="GO:0043130">
    <property type="term" value="F:ubiquitin binding"/>
    <property type="evidence" value="ECO:0007669"/>
    <property type="project" value="InterPro"/>
</dbReference>
<feature type="region of interest" description="Disordered" evidence="1">
    <location>
        <begin position="372"/>
        <end position="414"/>
    </location>
</feature>
<keyword evidence="4" id="KW-1185">Reference proteome</keyword>
<dbReference type="Gene3D" id="1.10.8.10">
    <property type="entry name" value="DNA helicase RuvA subunit, C-terminal domain"/>
    <property type="match status" value="1"/>
</dbReference>
<evidence type="ECO:0000313" key="4">
    <source>
        <dbReference type="Proteomes" id="UP000799778"/>
    </source>
</evidence>
<dbReference type="Proteomes" id="UP000799778">
    <property type="component" value="Unassembled WGS sequence"/>
</dbReference>
<dbReference type="PROSITE" id="PS51140">
    <property type="entry name" value="CUE"/>
    <property type="match status" value="1"/>
</dbReference>
<dbReference type="OrthoDB" id="5577209at2759"/>
<evidence type="ECO:0000313" key="3">
    <source>
        <dbReference type="EMBL" id="KAF2018468.1"/>
    </source>
</evidence>
<feature type="compositionally biased region" description="Basic residues" evidence="1">
    <location>
        <begin position="595"/>
        <end position="605"/>
    </location>
</feature>
<reference evidence="3" key="1">
    <citation type="journal article" date="2020" name="Stud. Mycol.">
        <title>101 Dothideomycetes genomes: a test case for predicting lifestyles and emergence of pathogens.</title>
        <authorList>
            <person name="Haridas S."/>
            <person name="Albert R."/>
            <person name="Binder M."/>
            <person name="Bloem J."/>
            <person name="Labutti K."/>
            <person name="Salamov A."/>
            <person name="Andreopoulos B."/>
            <person name="Baker S."/>
            <person name="Barry K."/>
            <person name="Bills G."/>
            <person name="Bluhm B."/>
            <person name="Cannon C."/>
            <person name="Castanera R."/>
            <person name="Culley D."/>
            <person name="Daum C."/>
            <person name="Ezra D."/>
            <person name="Gonzalez J."/>
            <person name="Henrissat B."/>
            <person name="Kuo A."/>
            <person name="Liang C."/>
            <person name="Lipzen A."/>
            <person name="Lutzoni F."/>
            <person name="Magnuson J."/>
            <person name="Mondo S."/>
            <person name="Nolan M."/>
            <person name="Ohm R."/>
            <person name="Pangilinan J."/>
            <person name="Park H.-J."/>
            <person name="Ramirez L."/>
            <person name="Alfaro M."/>
            <person name="Sun H."/>
            <person name="Tritt A."/>
            <person name="Yoshinaga Y."/>
            <person name="Zwiers L.-H."/>
            <person name="Turgeon B."/>
            <person name="Goodwin S."/>
            <person name="Spatafora J."/>
            <person name="Crous P."/>
            <person name="Grigoriev I."/>
        </authorList>
    </citation>
    <scope>NUCLEOTIDE SEQUENCE</scope>
    <source>
        <strain evidence="3">CBS 175.79</strain>
    </source>
</reference>
<dbReference type="PANTHER" id="PTHR21494:SF0">
    <property type="entry name" value="ACTIVATING SIGNAL COINTEGRATOR 1 COMPLEX SUBUNIT 2"/>
    <property type="match status" value="1"/>
</dbReference>
<feature type="compositionally biased region" description="Basic and acidic residues" evidence="1">
    <location>
        <begin position="615"/>
        <end position="631"/>
    </location>
</feature>
<organism evidence="3 4">
    <name type="scientific">Aaosphaeria arxii CBS 175.79</name>
    <dbReference type="NCBI Taxonomy" id="1450172"/>
    <lineage>
        <taxon>Eukaryota</taxon>
        <taxon>Fungi</taxon>
        <taxon>Dikarya</taxon>
        <taxon>Ascomycota</taxon>
        <taxon>Pezizomycotina</taxon>
        <taxon>Dothideomycetes</taxon>
        <taxon>Pleosporomycetidae</taxon>
        <taxon>Pleosporales</taxon>
        <taxon>Pleosporales incertae sedis</taxon>
        <taxon>Aaosphaeria</taxon>
    </lineage>
</organism>
<feature type="compositionally biased region" description="Basic residues" evidence="1">
    <location>
        <begin position="634"/>
        <end position="648"/>
    </location>
</feature>
<dbReference type="SUPFAM" id="SSF46934">
    <property type="entry name" value="UBA-like"/>
    <property type="match status" value="1"/>
</dbReference>
<gene>
    <name evidence="3" type="ORF">BU24DRAFT_368998</name>
</gene>
<dbReference type="EMBL" id="ML978068">
    <property type="protein sequence ID" value="KAF2018468.1"/>
    <property type="molecule type" value="Genomic_DNA"/>
</dbReference>
<dbReference type="AlphaFoldDB" id="A0A6A5XYT6"/>
<dbReference type="RefSeq" id="XP_033386807.1">
    <property type="nucleotide sequence ID" value="XM_033524386.1"/>
</dbReference>
<evidence type="ECO:0000259" key="2">
    <source>
        <dbReference type="PROSITE" id="PS51140"/>
    </source>
</evidence>
<dbReference type="Pfam" id="PF02845">
    <property type="entry name" value="CUE"/>
    <property type="match status" value="1"/>
</dbReference>
<feature type="domain" description="CUE" evidence="2">
    <location>
        <begin position="325"/>
        <end position="368"/>
    </location>
</feature>
<accession>A0A6A5XYT6</accession>
<dbReference type="GeneID" id="54281783"/>
<dbReference type="InterPro" id="IPR041800">
    <property type="entry name" value="ASCC2_CUE"/>
</dbReference>
<evidence type="ECO:0000256" key="1">
    <source>
        <dbReference type="SAM" id="MobiDB-lite"/>
    </source>
</evidence>
<dbReference type="CDD" id="cd14364">
    <property type="entry name" value="CUE_ASCC2"/>
    <property type="match status" value="1"/>
</dbReference>
<proteinExistence type="predicted"/>
<dbReference type="InterPro" id="IPR052586">
    <property type="entry name" value="ASCC2"/>
</dbReference>